<evidence type="ECO:0000256" key="3">
    <source>
        <dbReference type="SAM" id="MobiDB-lite"/>
    </source>
</evidence>
<evidence type="ECO:0000259" key="5">
    <source>
        <dbReference type="PROSITE" id="PS50137"/>
    </source>
</evidence>
<proteinExistence type="predicted"/>
<dbReference type="PANTHER" id="PTHR21245">
    <property type="entry name" value="HETEROGENEOUS NUCLEAR RIBONUCLEOPROTEIN"/>
    <property type="match status" value="1"/>
</dbReference>
<dbReference type="InterPro" id="IPR014720">
    <property type="entry name" value="dsRBD_dom"/>
</dbReference>
<reference evidence="6" key="1">
    <citation type="submission" date="2021-05" db="EMBL/GenBank/DDBJ databases">
        <authorList>
            <person name="Tigano A."/>
        </authorList>
    </citation>
    <scope>NUCLEOTIDE SEQUENCE</scope>
</reference>
<dbReference type="SUPFAM" id="SSF54928">
    <property type="entry name" value="RNA-binding domain, RBD"/>
    <property type="match status" value="1"/>
</dbReference>
<dbReference type="Gene3D" id="3.30.70.330">
    <property type="match status" value="1"/>
</dbReference>
<keyword evidence="7" id="KW-1185">Reference proteome</keyword>
<dbReference type="Pfam" id="PF14709">
    <property type="entry name" value="DND1_DSRM"/>
    <property type="match status" value="1"/>
</dbReference>
<accession>A0A8S4BIU5</accession>
<feature type="region of interest" description="Disordered" evidence="3">
    <location>
        <begin position="54"/>
        <end position="104"/>
    </location>
</feature>
<dbReference type="SUPFAM" id="SSF54768">
    <property type="entry name" value="dsRNA-binding domain-like"/>
    <property type="match status" value="1"/>
</dbReference>
<gene>
    <name evidence="6" type="ORF">MMEN_LOCUS17854</name>
</gene>
<feature type="region of interest" description="Disordered" evidence="3">
    <location>
        <begin position="315"/>
        <end position="373"/>
    </location>
</feature>
<protein>
    <submittedName>
        <fullName evidence="6">(Atlantic silverside) hypothetical protein</fullName>
    </submittedName>
</protein>
<dbReference type="AlphaFoldDB" id="A0A8S4BIU5"/>
<dbReference type="EMBL" id="CAJRST010036666">
    <property type="protein sequence ID" value="CAG5993667.1"/>
    <property type="molecule type" value="Genomic_DNA"/>
</dbReference>
<dbReference type="InterPro" id="IPR012677">
    <property type="entry name" value="Nucleotide-bd_a/b_plait_sf"/>
</dbReference>
<dbReference type="Proteomes" id="UP000677803">
    <property type="component" value="Unassembled WGS sequence"/>
</dbReference>
<comment type="caution">
    <text evidence="6">The sequence shown here is derived from an EMBL/GenBank/DDBJ whole genome shotgun (WGS) entry which is preliminary data.</text>
</comment>
<dbReference type="InterPro" id="IPR000504">
    <property type="entry name" value="RRM_dom"/>
</dbReference>
<evidence type="ECO:0000256" key="1">
    <source>
        <dbReference type="ARBA" id="ARBA00022884"/>
    </source>
</evidence>
<dbReference type="InterPro" id="IPR035979">
    <property type="entry name" value="RBD_domain_sf"/>
</dbReference>
<feature type="domain" description="RRM" evidence="4">
    <location>
        <begin position="156"/>
        <end position="234"/>
    </location>
</feature>
<dbReference type="OrthoDB" id="3800936at2759"/>
<dbReference type="Pfam" id="PF00076">
    <property type="entry name" value="RRM_1"/>
    <property type="match status" value="1"/>
</dbReference>
<keyword evidence="1 2" id="KW-0694">RNA-binding</keyword>
<evidence type="ECO:0000256" key="2">
    <source>
        <dbReference type="PROSITE-ProRule" id="PRU00176"/>
    </source>
</evidence>
<dbReference type="PROSITE" id="PS50137">
    <property type="entry name" value="DS_RBD"/>
    <property type="match status" value="1"/>
</dbReference>
<feature type="compositionally biased region" description="Basic and acidic residues" evidence="3">
    <location>
        <begin position="59"/>
        <end position="73"/>
    </location>
</feature>
<evidence type="ECO:0000259" key="4">
    <source>
        <dbReference type="PROSITE" id="PS50102"/>
    </source>
</evidence>
<evidence type="ECO:0000313" key="7">
    <source>
        <dbReference type="Proteomes" id="UP000677803"/>
    </source>
</evidence>
<organism evidence="6 7">
    <name type="scientific">Menidia menidia</name>
    <name type="common">Atlantic silverside</name>
    <dbReference type="NCBI Taxonomy" id="238744"/>
    <lineage>
        <taxon>Eukaryota</taxon>
        <taxon>Metazoa</taxon>
        <taxon>Chordata</taxon>
        <taxon>Craniata</taxon>
        <taxon>Vertebrata</taxon>
        <taxon>Euteleostomi</taxon>
        <taxon>Actinopterygii</taxon>
        <taxon>Neopterygii</taxon>
        <taxon>Teleostei</taxon>
        <taxon>Neoteleostei</taxon>
        <taxon>Acanthomorphata</taxon>
        <taxon>Ovalentaria</taxon>
        <taxon>Atherinomorphae</taxon>
        <taxon>Atheriniformes</taxon>
        <taxon>Atherinopsidae</taxon>
        <taxon>Menidiinae</taxon>
        <taxon>Menidia</taxon>
    </lineage>
</organism>
<dbReference type="SMART" id="SM00360">
    <property type="entry name" value="RRM"/>
    <property type="match status" value="1"/>
</dbReference>
<dbReference type="GO" id="GO:0003723">
    <property type="term" value="F:RNA binding"/>
    <property type="evidence" value="ECO:0007669"/>
    <property type="project" value="UniProtKB-UniRule"/>
</dbReference>
<sequence>MRTGRAQGDSCVRACVSELLLGDAHFDGGGIFANAMILRWVGVVMPENQAQMPLLGTRLSDDDPVRRRQEPAKGPRSGGVSEASTESEPRVGGPQTHQTAAEKMENRQCQVLNAERVKALEAWVAATNTKLSQVNGQRKYGGPPEVWHGPPPGARCEVFISQIPRDAYEDLLIPLFGSVGPLWEFRLMMNFSGQNRGFAYAKYGTAATATDAIRQLHGFVLEPGFRLNVRRSTEKRHLCIGELPVSTRREALLLVLRGLADGVQSVSLTAGPGIEGVSAVVAFSSHHAASMAKKVLVEGFKKQFSQSVSIDWHSAEKMSPEDSVSAHRSPRSLARLPRPAPSPSVPPGFCRAPGGPAAHMPPPARGPPAPPGRLVDASPVALLQKMCAASGLGPPLYQTRYSGTGRDGFLHFRYEVRIPGAPATFTGLLMILPGPTASVLREAERAAAQRVLQELNHKQVAA</sequence>
<evidence type="ECO:0000313" key="6">
    <source>
        <dbReference type="EMBL" id="CAG5993667.1"/>
    </source>
</evidence>
<name>A0A8S4BIU5_9TELE</name>
<dbReference type="Gene3D" id="3.30.160.20">
    <property type="match status" value="1"/>
</dbReference>
<dbReference type="PROSITE" id="PS50102">
    <property type="entry name" value="RRM"/>
    <property type="match status" value="1"/>
</dbReference>
<feature type="compositionally biased region" description="Pro residues" evidence="3">
    <location>
        <begin position="359"/>
        <end position="371"/>
    </location>
</feature>
<feature type="domain" description="DRBM" evidence="5">
    <location>
        <begin position="378"/>
        <end position="457"/>
    </location>
</feature>